<proteinExistence type="predicted"/>
<dbReference type="Proteomes" id="UP000056109">
    <property type="component" value="Chromosome I"/>
</dbReference>
<name>A0A0U5BAG6_9PROT</name>
<evidence type="ECO:0000313" key="1">
    <source>
        <dbReference type="EMBL" id="CEF41589.1"/>
    </source>
</evidence>
<dbReference type="EMBL" id="LN606600">
    <property type="protein sequence ID" value="CEF41589.1"/>
    <property type="molecule type" value="Genomic_DNA"/>
</dbReference>
<dbReference type="AlphaFoldDB" id="A0A0U5BAG6"/>
<organism evidence="1 2">
    <name type="scientific">Acetobacter senegalensis</name>
    <dbReference type="NCBI Taxonomy" id="446692"/>
    <lineage>
        <taxon>Bacteria</taxon>
        <taxon>Pseudomonadati</taxon>
        <taxon>Pseudomonadota</taxon>
        <taxon>Alphaproteobacteria</taxon>
        <taxon>Acetobacterales</taxon>
        <taxon>Acetobacteraceae</taxon>
        <taxon>Acetobacter</taxon>
    </lineage>
</organism>
<dbReference type="PATRIC" id="fig|446692.3.peg.2379"/>
<gene>
    <name evidence="1" type="ORF">ASN_2295</name>
</gene>
<keyword evidence="2" id="KW-1185">Reference proteome</keyword>
<protein>
    <submittedName>
        <fullName evidence="1">Uncharacterized protein</fullName>
    </submittedName>
</protein>
<dbReference type="KEGG" id="asz:ASN_2295"/>
<evidence type="ECO:0000313" key="2">
    <source>
        <dbReference type="Proteomes" id="UP000056109"/>
    </source>
</evidence>
<sequence>MNVIRIIGGGEGQKLAKLQASPHIQSMAFKHISLLKQSTQPGHSLTGLLLVASPALGDTPCKNSYLRVCPCS</sequence>
<reference evidence="2" key="1">
    <citation type="submission" date="2014-09" db="EMBL/GenBank/DDBJ databases">
        <authorList>
            <person name="Illeghems K.G."/>
        </authorList>
    </citation>
    <scope>NUCLEOTIDE SEQUENCE [LARGE SCALE GENOMIC DNA]</scope>
    <source>
        <strain evidence="2">108B</strain>
    </source>
</reference>
<accession>A0A0U5BAG6</accession>